<evidence type="ECO:0000256" key="6">
    <source>
        <dbReference type="ARBA" id="ARBA00022723"/>
    </source>
</evidence>
<dbReference type="SFLD" id="SFLDS00003">
    <property type="entry name" value="Haloacid_Dehalogenase"/>
    <property type="match status" value="1"/>
</dbReference>
<feature type="transmembrane region" description="Helical" evidence="16">
    <location>
        <begin position="6"/>
        <end position="24"/>
    </location>
</feature>
<dbReference type="Gene3D" id="2.70.150.10">
    <property type="entry name" value="Calcium-transporting ATPase, cytoplasmic transduction domain A"/>
    <property type="match status" value="1"/>
</dbReference>
<dbReference type="GO" id="GO:0016491">
    <property type="term" value="F:oxidoreductase activity"/>
    <property type="evidence" value="ECO:0007669"/>
    <property type="project" value="InterPro"/>
</dbReference>
<accession>A0A087CI33</accession>
<reference evidence="19 20" key="1">
    <citation type="submission" date="2014-03" db="EMBL/GenBank/DDBJ databases">
        <title>Genomics of Bifidobacteria.</title>
        <authorList>
            <person name="Ventura M."/>
            <person name="Milani C."/>
            <person name="Lugli G.A."/>
        </authorList>
    </citation>
    <scope>NUCLEOTIDE SEQUENCE [LARGE SCALE GENOMIC DNA]</scope>
    <source>
        <strain evidence="19 20">LMG 21775</strain>
    </source>
</reference>
<keyword evidence="5 16" id="KW-0812">Transmembrane</keyword>
<dbReference type="GO" id="GO:0043682">
    <property type="term" value="F:P-type divalent copper transporter activity"/>
    <property type="evidence" value="ECO:0007669"/>
    <property type="project" value="TreeGrafter"/>
</dbReference>
<comment type="similarity">
    <text evidence="2 16">Belongs to the cation transport ATPase (P-type) (TC 3.A.3) family. Type IB subfamily.</text>
</comment>
<feature type="region of interest" description="Disordered" evidence="17">
    <location>
        <begin position="123"/>
        <end position="179"/>
    </location>
</feature>
<dbReference type="SFLD" id="SFLDF00027">
    <property type="entry name" value="p-type_atpase"/>
    <property type="match status" value="1"/>
</dbReference>
<evidence type="ECO:0000256" key="13">
    <source>
        <dbReference type="ARBA" id="ARBA00023065"/>
    </source>
</evidence>
<keyword evidence="13" id="KW-0406">Ion transport</keyword>
<dbReference type="eggNOG" id="COG2217">
    <property type="taxonomic scope" value="Bacteria"/>
</dbReference>
<dbReference type="GeneID" id="98299934"/>
<dbReference type="FunFam" id="3.40.50.1000:FF:000144">
    <property type="entry name" value="copper-transporting ATPase 1 isoform X2"/>
    <property type="match status" value="1"/>
</dbReference>
<evidence type="ECO:0000256" key="11">
    <source>
        <dbReference type="ARBA" id="ARBA00022989"/>
    </source>
</evidence>
<sequence length="930" mass="98087">MWSDIIIVLGAALLTVLVAWLLLAPRKAARAQINDGLQTVHITVKGGYSPSSVEVVSGIPVRLELDRQEDGECSSHIVFSELGIDKSLPAFAHSTLDLGVLKAGEYPFACGMNMLHGTLTVTDPLPDQDASGSADVDTTESGTTDAATGTSPSHAGETPTSAREEAGDALNEQQHEDESRKAEITSLWRRLIVGIVCTLPVFVAAMFHPILGHWIPMFLMNPWVQLLLILPVMFYSGWPVHRTGWLALIHRSAEMNSLVTLGTTAAFAFSLVTTFAPQMLPAGSREPYYEAVGTIITLMVLGQLLEAKARAGTGEAIRSLIDLNPRTARVIRENDRIEEIPVDQVAVGDVVAIRPGEKFPVDGVVISGESSADEAMITGESMPVSKQSGDQIIGATVNGSGTLRYRATNIGKDTVLAHIINLVRKAQSSKAPVQRLADTIAKYFVPIVIIIAIWTFVGWWFLGPAPQALHGLVAAVSVLVIACPCALGIATPLSVTIATGKGAQSGVLIRSAQVLENAHKLDVLILDKTGTVTEGKPKLSDTIPAHLDESTFALIAAAEDPSEHPLARAIVDAATERGLSLVEAEHFTAITGEGISASVNGHEVLVGKQALLEQHGVKSLPQSLESPEIADAIARLSTEGKTPVFASVDGSFVAALAVADTVKADSQEAIAALQSQGIDVQMATGDNDVTARAIASQVGISHVIAQVSPSDKAAAIRGLQSQGKLVGMVGDGINDAPALAQADVGFAIGTGTDVAIESSDITLMSGKLSSAVTAIALSRSTMRNIKENLWFAFGYNGLGIPVAAGALYALFGILLNPMIAGAAMAFSSLSVVINANRLRRFHPRQQADARHSKGSQQPSTEGNTMSLFHRHEHTEQHETENGSAVKDPVCGMTVTPSSAAVTRTFDGKQYYFCSTHCAESFDKNPAAFAA</sequence>
<evidence type="ECO:0000313" key="20">
    <source>
        <dbReference type="Proteomes" id="UP000029050"/>
    </source>
</evidence>
<keyword evidence="19" id="KW-0378">Hydrolase</keyword>
<dbReference type="GO" id="GO:0005524">
    <property type="term" value="F:ATP binding"/>
    <property type="evidence" value="ECO:0007669"/>
    <property type="project" value="UniProtKB-UniRule"/>
</dbReference>
<keyword evidence="20" id="KW-1185">Reference proteome</keyword>
<feature type="transmembrane region" description="Helical" evidence="16">
    <location>
        <begin position="443"/>
        <end position="462"/>
    </location>
</feature>
<dbReference type="InterPro" id="IPR023298">
    <property type="entry name" value="ATPase_P-typ_TM_dom_sf"/>
</dbReference>
<dbReference type="SUPFAM" id="SSF56784">
    <property type="entry name" value="HAD-like"/>
    <property type="match status" value="1"/>
</dbReference>
<organism evidence="19 20">
    <name type="scientific">Bifidobacterium psychraerophilum</name>
    <dbReference type="NCBI Taxonomy" id="218140"/>
    <lineage>
        <taxon>Bacteria</taxon>
        <taxon>Bacillati</taxon>
        <taxon>Actinomycetota</taxon>
        <taxon>Actinomycetes</taxon>
        <taxon>Bifidobacteriales</taxon>
        <taxon>Bifidobacteriaceae</taxon>
        <taxon>Bifidobacterium</taxon>
    </lineage>
</organism>
<dbReference type="GO" id="GO:0005507">
    <property type="term" value="F:copper ion binding"/>
    <property type="evidence" value="ECO:0007669"/>
    <property type="project" value="TreeGrafter"/>
</dbReference>
<dbReference type="Gene3D" id="2.60.40.420">
    <property type="entry name" value="Cupredoxins - blue copper proteins"/>
    <property type="match status" value="1"/>
</dbReference>
<dbReference type="InterPro" id="IPR023214">
    <property type="entry name" value="HAD_sf"/>
</dbReference>
<dbReference type="SMART" id="SM00746">
    <property type="entry name" value="TRASH"/>
    <property type="match status" value="1"/>
</dbReference>
<dbReference type="Pfam" id="PF00702">
    <property type="entry name" value="Hydrolase"/>
    <property type="match status" value="1"/>
</dbReference>
<evidence type="ECO:0000256" key="14">
    <source>
        <dbReference type="ARBA" id="ARBA00023136"/>
    </source>
</evidence>
<dbReference type="InterPro" id="IPR018303">
    <property type="entry name" value="ATPase_P-typ_P_site"/>
</dbReference>
<proteinExistence type="inferred from homology"/>
<keyword evidence="7 16" id="KW-0547">Nucleotide-binding</keyword>
<keyword evidence="9 16" id="KW-0067">ATP-binding</keyword>
<dbReference type="PANTHER" id="PTHR43520">
    <property type="entry name" value="ATP7, ISOFORM B"/>
    <property type="match status" value="1"/>
</dbReference>
<evidence type="ECO:0000256" key="1">
    <source>
        <dbReference type="ARBA" id="ARBA00004651"/>
    </source>
</evidence>
<dbReference type="PROSITE" id="PS00154">
    <property type="entry name" value="ATPASE_E1_E2"/>
    <property type="match status" value="1"/>
</dbReference>
<feature type="compositionally biased region" description="Polar residues" evidence="17">
    <location>
        <begin position="139"/>
        <end position="161"/>
    </location>
</feature>
<dbReference type="FunFam" id="2.70.150.10:FF:000002">
    <property type="entry name" value="Copper-transporting ATPase 1, putative"/>
    <property type="match status" value="1"/>
</dbReference>
<evidence type="ECO:0000256" key="15">
    <source>
        <dbReference type="ARBA" id="ARBA00049289"/>
    </source>
</evidence>
<evidence type="ECO:0000313" key="19">
    <source>
        <dbReference type="EMBL" id="KFI82933.1"/>
    </source>
</evidence>
<dbReference type="InterPro" id="IPR009078">
    <property type="entry name" value="Ferritin-like_SF"/>
</dbReference>
<evidence type="ECO:0000256" key="4">
    <source>
        <dbReference type="ARBA" id="ARBA00022448"/>
    </source>
</evidence>
<dbReference type="InterPro" id="IPR027256">
    <property type="entry name" value="P-typ_ATPase_IB"/>
</dbReference>
<keyword evidence="10" id="KW-1278">Translocase</keyword>
<dbReference type="GO" id="GO:0005886">
    <property type="term" value="C:plasma membrane"/>
    <property type="evidence" value="ECO:0007669"/>
    <property type="project" value="UniProtKB-SubCell"/>
</dbReference>
<evidence type="ECO:0000259" key="18">
    <source>
        <dbReference type="SMART" id="SM00746"/>
    </source>
</evidence>
<evidence type="ECO:0000256" key="9">
    <source>
        <dbReference type="ARBA" id="ARBA00022840"/>
    </source>
</evidence>
<evidence type="ECO:0000256" key="12">
    <source>
        <dbReference type="ARBA" id="ARBA00023008"/>
    </source>
</evidence>
<dbReference type="Pfam" id="PF00122">
    <property type="entry name" value="E1-E2_ATPase"/>
    <property type="match status" value="1"/>
</dbReference>
<keyword evidence="11 16" id="KW-1133">Transmembrane helix</keyword>
<evidence type="ECO:0000256" key="5">
    <source>
        <dbReference type="ARBA" id="ARBA00022692"/>
    </source>
</evidence>
<dbReference type="SUPFAM" id="SSF49503">
    <property type="entry name" value="Cupredoxins"/>
    <property type="match status" value="1"/>
</dbReference>
<keyword evidence="16" id="KW-1003">Cell membrane</keyword>
<keyword evidence="8" id="KW-0187">Copper transport</keyword>
<dbReference type="PANTHER" id="PTHR43520:SF8">
    <property type="entry name" value="P-TYPE CU(+) TRANSPORTER"/>
    <property type="match status" value="1"/>
</dbReference>
<dbReference type="EMBL" id="JGZI01000008">
    <property type="protein sequence ID" value="KFI82933.1"/>
    <property type="molecule type" value="Genomic_DNA"/>
</dbReference>
<feature type="transmembrane region" description="Helical" evidence="16">
    <location>
        <begin position="468"/>
        <end position="491"/>
    </location>
</feature>
<dbReference type="EC" id="7.2.2.8" evidence="3"/>
<feature type="compositionally biased region" description="Polar residues" evidence="17">
    <location>
        <begin position="854"/>
        <end position="863"/>
    </location>
</feature>
<dbReference type="InterPro" id="IPR008972">
    <property type="entry name" value="Cupredoxin"/>
</dbReference>
<dbReference type="InterPro" id="IPR059000">
    <property type="entry name" value="ATPase_P-type_domA"/>
</dbReference>
<feature type="transmembrane region" description="Helical" evidence="16">
    <location>
        <begin position="817"/>
        <end position="835"/>
    </location>
</feature>
<dbReference type="GO" id="GO:0016887">
    <property type="term" value="F:ATP hydrolysis activity"/>
    <property type="evidence" value="ECO:0007669"/>
    <property type="project" value="InterPro"/>
</dbReference>
<dbReference type="NCBIfam" id="TIGR01494">
    <property type="entry name" value="ATPase_P-type"/>
    <property type="match status" value="1"/>
</dbReference>
<keyword evidence="12" id="KW-0186">Copper</keyword>
<evidence type="ECO:0000256" key="16">
    <source>
        <dbReference type="RuleBase" id="RU362081"/>
    </source>
</evidence>
<feature type="transmembrane region" description="Helical" evidence="16">
    <location>
        <begin position="288"/>
        <end position="305"/>
    </location>
</feature>
<dbReference type="SUPFAM" id="SSF47240">
    <property type="entry name" value="Ferritin-like"/>
    <property type="match status" value="1"/>
</dbReference>
<evidence type="ECO:0000256" key="7">
    <source>
        <dbReference type="ARBA" id="ARBA00022741"/>
    </source>
</evidence>
<feature type="domain" description="TRASH" evidence="18">
    <location>
        <begin position="887"/>
        <end position="925"/>
    </location>
</feature>
<dbReference type="GO" id="GO:0055070">
    <property type="term" value="P:copper ion homeostasis"/>
    <property type="evidence" value="ECO:0007669"/>
    <property type="project" value="TreeGrafter"/>
</dbReference>
<dbReference type="RefSeq" id="WP_100841075.1">
    <property type="nucleotide sequence ID" value="NZ_JGZI01000008.1"/>
</dbReference>
<dbReference type="Gene3D" id="3.40.50.1000">
    <property type="entry name" value="HAD superfamily/HAD-like"/>
    <property type="match status" value="1"/>
</dbReference>
<dbReference type="InterPro" id="IPR036412">
    <property type="entry name" value="HAD-like_sf"/>
</dbReference>
<keyword evidence="14 16" id="KW-0472">Membrane</keyword>
<dbReference type="Gene3D" id="1.10.620.20">
    <property type="entry name" value="Ribonucleotide Reductase, subunit A"/>
    <property type="match status" value="1"/>
</dbReference>
<dbReference type="SUPFAM" id="SSF81653">
    <property type="entry name" value="Calcium ATPase, transduction domain A"/>
    <property type="match status" value="1"/>
</dbReference>
<dbReference type="InterPro" id="IPR044492">
    <property type="entry name" value="P_typ_ATPase_HD_dom"/>
</dbReference>
<feature type="transmembrane region" description="Helical" evidence="16">
    <location>
        <begin position="789"/>
        <end position="811"/>
    </location>
</feature>
<dbReference type="InterPro" id="IPR023299">
    <property type="entry name" value="ATPase_P-typ_cyto_dom_N"/>
</dbReference>
<comment type="caution">
    <text evidence="19">The sequence shown here is derived from an EMBL/GenBank/DDBJ whole genome shotgun (WGS) entry which is preliminary data.</text>
</comment>
<dbReference type="InterPro" id="IPR007029">
    <property type="entry name" value="YHS_dom"/>
</dbReference>
<dbReference type="SUPFAM" id="SSF81665">
    <property type="entry name" value="Calcium ATPase, transmembrane domain M"/>
    <property type="match status" value="1"/>
</dbReference>
<dbReference type="InterPro" id="IPR008250">
    <property type="entry name" value="ATPase_P-typ_transduc_dom_A_sf"/>
</dbReference>
<dbReference type="Pfam" id="PF13473">
    <property type="entry name" value="Cupredoxin_1"/>
    <property type="match status" value="1"/>
</dbReference>
<comment type="catalytic activity">
    <reaction evidence="15">
        <text>Cu(+)(in) + ATP + H2O = Cu(+)(out) + ADP + phosphate + H(+)</text>
        <dbReference type="Rhea" id="RHEA:25792"/>
        <dbReference type="ChEBI" id="CHEBI:15377"/>
        <dbReference type="ChEBI" id="CHEBI:15378"/>
        <dbReference type="ChEBI" id="CHEBI:30616"/>
        <dbReference type="ChEBI" id="CHEBI:43474"/>
        <dbReference type="ChEBI" id="CHEBI:49552"/>
        <dbReference type="ChEBI" id="CHEBI:456216"/>
        <dbReference type="EC" id="7.2.2.8"/>
    </reaction>
</comment>
<dbReference type="Gene3D" id="3.40.1110.10">
    <property type="entry name" value="Calcium-transporting ATPase, cytoplasmic domain N"/>
    <property type="match status" value="1"/>
</dbReference>
<dbReference type="InterPro" id="IPR012348">
    <property type="entry name" value="RNR-like"/>
</dbReference>
<evidence type="ECO:0000256" key="8">
    <source>
        <dbReference type="ARBA" id="ARBA00022796"/>
    </source>
</evidence>
<dbReference type="SFLD" id="SFLDG00002">
    <property type="entry name" value="C1.7:_P-type_atpase_like"/>
    <property type="match status" value="1"/>
</dbReference>
<dbReference type="InterPro" id="IPR001757">
    <property type="entry name" value="P_typ_ATPase"/>
</dbReference>
<keyword evidence="4" id="KW-0813">Transport</keyword>
<dbReference type="NCBIfam" id="TIGR01511">
    <property type="entry name" value="ATPase-IB1_Cu"/>
    <property type="match status" value="1"/>
</dbReference>
<dbReference type="STRING" id="218140.BPSY_0724"/>
<protein>
    <recommendedName>
        <fullName evidence="3">P-type Cu(+) transporter</fullName>
        <ecNumber evidence="3">7.2.2.8</ecNumber>
    </recommendedName>
</protein>
<dbReference type="Pfam" id="PF04945">
    <property type="entry name" value="YHS"/>
    <property type="match status" value="1"/>
</dbReference>
<feature type="region of interest" description="Disordered" evidence="17">
    <location>
        <begin position="842"/>
        <end position="863"/>
    </location>
</feature>
<evidence type="ECO:0000256" key="2">
    <source>
        <dbReference type="ARBA" id="ARBA00006024"/>
    </source>
</evidence>
<dbReference type="AlphaFoldDB" id="A0A087CI33"/>
<dbReference type="NCBIfam" id="TIGR01525">
    <property type="entry name" value="ATPase-IB_hvy"/>
    <property type="match status" value="1"/>
</dbReference>
<comment type="subcellular location">
    <subcellularLocation>
        <location evidence="1">Cell membrane</location>
        <topology evidence="1">Multi-pass membrane protein</topology>
    </subcellularLocation>
</comment>
<dbReference type="GO" id="GO:0140581">
    <property type="term" value="F:P-type monovalent copper transporter activity"/>
    <property type="evidence" value="ECO:0007669"/>
    <property type="project" value="UniProtKB-EC"/>
</dbReference>
<keyword evidence="6 16" id="KW-0479">Metal-binding</keyword>
<evidence type="ECO:0000256" key="3">
    <source>
        <dbReference type="ARBA" id="ARBA00012517"/>
    </source>
</evidence>
<feature type="transmembrane region" description="Helical" evidence="16">
    <location>
        <begin position="217"/>
        <end position="238"/>
    </location>
</feature>
<evidence type="ECO:0000256" key="10">
    <source>
        <dbReference type="ARBA" id="ARBA00022967"/>
    </source>
</evidence>
<gene>
    <name evidence="19" type="ORF">BPSY_0724</name>
</gene>
<dbReference type="Proteomes" id="UP000029050">
    <property type="component" value="Unassembled WGS sequence"/>
</dbReference>
<name>A0A087CI33_9BIFI</name>
<dbReference type="OrthoDB" id="7059309at2"/>
<dbReference type="PRINTS" id="PR00119">
    <property type="entry name" value="CATATPASE"/>
</dbReference>
<feature type="transmembrane region" description="Helical" evidence="16">
    <location>
        <begin position="191"/>
        <end position="211"/>
    </location>
</feature>
<evidence type="ECO:0000256" key="17">
    <source>
        <dbReference type="SAM" id="MobiDB-lite"/>
    </source>
</evidence>
<dbReference type="CDD" id="cd02094">
    <property type="entry name" value="P-type_ATPase_Cu-like"/>
    <property type="match status" value="1"/>
</dbReference>
<dbReference type="InterPro" id="IPR011017">
    <property type="entry name" value="TRASH_dom"/>
</dbReference>
<dbReference type="InterPro" id="IPR028096">
    <property type="entry name" value="EfeO_Cupredoxin"/>
</dbReference>
<feature type="transmembrane region" description="Helical" evidence="16">
    <location>
        <begin position="258"/>
        <end position="276"/>
    </location>
</feature>